<dbReference type="PROSITE" id="PS50086">
    <property type="entry name" value="TBC_RABGAP"/>
    <property type="match status" value="1"/>
</dbReference>
<dbReference type="InterPro" id="IPR035969">
    <property type="entry name" value="Rab-GAP_TBC_sf"/>
</dbReference>
<evidence type="ECO:0000256" key="2">
    <source>
        <dbReference type="ARBA" id="ARBA00004607"/>
    </source>
</evidence>
<comment type="subcellular location">
    <subcellularLocation>
        <location evidence="1">Cell projection</location>
        <location evidence="1">Cilium</location>
    </subcellularLocation>
    <subcellularLocation>
        <location evidence="2">Cytoplasm</location>
        <location evidence="2">Cytoskeleton</location>
        <location evidence="2">Microtubule organizing center</location>
        <location evidence="2">Centrosome</location>
        <location evidence="2">Centriolar satellite</location>
    </subcellularLocation>
</comment>
<feature type="domain" description="Rab-GAP TBC" evidence="13">
    <location>
        <begin position="234"/>
        <end position="409"/>
    </location>
</feature>
<keyword evidence="15" id="KW-1185">Reference proteome</keyword>
<evidence type="ECO:0000256" key="11">
    <source>
        <dbReference type="SAM" id="Coils"/>
    </source>
</evidence>
<evidence type="ECO:0000256" key="5">
    <source>
        <dbReference type="ARBA" id="ARBA00022574"/>
    </source>
</evidence>
<dbReference type="InterPro" id="IPR000195">
    <property type="entry name" value="Rab-GAP-TBC_dom"/>
</dbReference>
<evidence type="ECO:0000256" key="6">
    <source>
        <dbReference type="ARBA" id="ARBA00022737"/>
    </source>
</evidence>
<keyword evidence="7 11" id="KW-0175">Coiled coil</keyword>
<dbReference type="PANTHER" id="PTHR19853:SF1">
    <property type="entry name" value="TBC1 DOMAIN FAMILY MEMBER 31"/>
    <property type="match status" value="1"/>
</dbReference>
<keyword evidence="4" id="KW-0963">Cytoplasm</keyword>
<evidence type="ECO:0000256" key="4">
    <source>
        <dbReference type="ARBA" id="ARBA00022490"/>
    </source>
</evidence>
<dbReference type="SUPFAM" id="SSF50998">
    <property type="entry name" value="Quinoprotein alcohol dehydrogenase-like"/>
    <property type="match status" value="1"/>
</dbReference>
<organism evidence="14 15">
    <name type="scientific">Geodia barretti</name>
    <name type="common">Barrett's horny sponge</name>
    <dbReference type="NCBI Taxonomy" id="519541"/>
    <lineage>
        <taxon>Eukaryota</taxon>
        <taxon>Metazoa</taxon>
        <taxon>Porifera</taxon>
        <taxon>Demospongiae</taxon>
        <taxon>Heteroscleromorpha</taxon>
        <taxon>Tetractinellida</taxon>
        <taxon>Astrophorina</taxon>
        <taxon>Geodiidae</taxon>
        <taxon>Geodia</taxon>
    </lineage>
</organism>
<accession>A0AA35T0I9</accession>
<proteinExistence type="predicted"/>
<protein>
    <recommendedName>
        <fullName evidence="3">TBC1 domain family member 31</fullName>
    </recommendedName>
</protein>
<evidence type="ECO:0000256" key="12">
    <source>
        <dbReference type="SAM" id="MobiDB-lite"/>
    </source>
</evidence>
<evidence type="ECO:0000256" key="8">
    <source>
        <dbReference type="ARBA" id="ARBA00023212"/>
    </source>
</evidence>
<dbReference type="FunFam" id="1.10.472.80:FF:000022">
    <property type="entry name" value="TBC1 domain family, member 31"/>
    <property type="match status" value="1"/>
</dbReference>
<dbReference type="GO" id="GO:0034451">
    <property type="term" value="C:centriolar satellite"/>
    <property type="evidence" value="ECO:0007669"/>
    <property type="project" value="UniProtKB-SubCell"/>
</dbReference>
<dbReference type="Proteomes" id="UP001174909">
    <property type="component" value="Unassembled WGS sequence"/>
</dbReference>
<keyword evidence="8" id="KW-0206">Cytoskeleton</keyword>
<keyword evidence="5" id="KW-0853">WD repeat</keyword>
<dbReference type="Pfam" id="PF00566">
    <property type="entry name" value="RabGAP-TBC"/>
    <property type="match status" value="1"/>
</dbReference>
<dbReference type="GO" id="GO:0060090">
    <property type="term" value="F:molecular adaptor activity"/>
    <property type="evidence" value="ECO:0007669"/>
    <property type="project" value="UniProtKB-ARBA"/>
</dbReference>
<comment type="function">
    <text evidence="10">Molecular adapter which is involved in cilium biogenesis. Part of a functional complex including OFD1 a centriolar protein involved in cilium assembly. Could regulate the cAMP-dependent phosphorylation of OFD1, and its subsequent ubiquitination by PJA2 which ultimately leads to its proteasomal degradation.</text>
</comment>
<dbReference type="GO" id="GO:0036064">
    <property type="term" value="C:ciliary basal body"/>
    <property type="evidence" value="ECO:0007669"/>
    <property type="project" value="TreeGrafter"/>
</dbReference>
<evidence type="ECO:0000256" key="3">
    <source>
        <dbReference type="ARBA" id="ARBA00014199"/>
    </source>
</evidence>
<dbReference type="EMBL" id="CASHTH010003016">
    <property type="protein sequence ID" value="CAI8038897.1"/>
    <property type="molecule type" value="Genomic_DNA"/>
</dbReference>
<evidence type="ECO:0000256" key="1">
    <source>
        <dbReference type="ARBA" id="ARBA00004138"/>
    </source>
</evidence>
<dbReference type="Gene3D" id="1.10.472.80">
    <property type="entry name" value="Ypt/Rab-GAP domain of gyp1p, domain 3"/>
    <property type="match status" value="1"/>
</dbReference>
<sequence length="700" mass="80854">MEYLYHLPPPPLPPCYLASSPRFRAFATTEDGTVMVAGGRTPLLHMWDLTSHQLMKAVELPGGVREVRQLIFPPHSWDGGTSKLLGVLAQDGVLRWLDMESYQLLTQTGSHDLAISHAHSSPDGHYLAAVSESGSVLIYEISLILRKINQSGVPVVKAKMCGKENDSVPPNKSRELARARKRRNGADRGQHTSLYKPAILQPPPAHSGETREVLGGARELDQRKLVAVLKAYGEYPAKYRAFIWRSLLQLPGNHASYSSLMERGTHSAYANLHRVYPIRSQRLGRVLQRSLSALAHWSPIFAETPYLPGLVFPFVKMFQNNQLVTFELLATFLTNWCVNWFDYFPNPPLNLLAVVENCLAHHDPSLLQHLISHNITSHHYAWPLMSMVFSEVLSRSQWLRVWDHTFSQPPGFFLLLTASLLTSSHSTLLHCTSQDDFQQFFHHPPALDVGVVIREAYRMQETTPPEIHPEKLLGSLVPLTRGTYPVFNKYPKFIVDYHGREREKIRREEEDYLRQRQGALEMERLRETRRAEEEAWFRQQQLLLEAEEERRKTLSLEDTRLTNQRARLMAMKRELQVKELKVMDATKRDFLHHQKRVKEARIRRLDDQIKKRVVQREVETQAALEEADLKALELERQRVQLQHQLARYQEEMLGQLDMEEEVEGRRASLERSEGGGRGRGWLRLRQMLQLPRSARGVWRR</sequence>
<dbReference type="SUPFAM" id="SSF47923">
    <property type="entry name" value="Ypt/Rab-GAP domain of gyp1p"/>
    <property type="match status" value="1"/>
</dbReference>
<dbReference type="GO" id="GO:0060271">
    <property type="term" value="P:cilium assembly"/>
    <property type="evidence" value="ECO:0007669"/>
    <property type="project" value="UniProtKB-ARBA"/>
</dbReference>
<dbReference type="InterPro" id="IPR051570">
    <property type="entry name" value="TBC1_cilium_biogenesis"/>
</dbReference>
<evidence type="ECO:0000256" key="9">
    <source>
        <dbReference type="ARBA" id="ARBA00023273"/>
    </source>
</evidence>
<evidence type="ECO:0000313" key="15">
    <source>
        <dbReference type="Proteomes" id="UP001174909"/>
    </source>
</evidence>
<dbReference type="InterPro" id="IPR011047">
    <property type="entry name" value="Quinoprotein_ADH-like_sf"/>
</dbReference>
<dbReference type="AlphaFoldDB" id="A0AA35T0I9"/>
<feature type="coiled-coil region" evidence="11">
    <location>
        <begin position="561"/>
        <end position="588"/>
    </location>
</feature>
<evidence type="ECO:0000259" key="13">
    <source>
        <dbReference type="PROSITE" id="PS50086"/>
    </source>
</evidence>
<dbReference type="Gene3D" id="2.130.10.10">
    <property type="entry name" value="YVTN repeat-like/Quinoprotein amine dehydrogenase"/>
    <property type="match status" value="1"/>
</dbReference>
<name>A0AA35T0I9_GEOBA</name>
<reference evidence="14" key="1">
    <citation type="submission" date="2023-03" db="EMBL/GenBank/DDBJ databases">
        <authorList>
            <person name="Steffen K."/>
            <person name="Cardenas P."/>
        </authorList>
    </citation>
    <scope>NUCLEOTIDE SEQUENCE</scope>
</reference>
<dbReference type="PANTHER" id="PTHR19853">
    <property type="entry name" value="WD REPEAT CONTAINING PROTEIN 3 WDR3"/>
    <property type="match status" value="1"/>
</dbReference>
<keyword evidence="9" id="KW-0966">Cell projection</keyword>
<feature type="coiled-coil region" evidence="11">
    <location>
        <begin position="615"/>
        <end position="651"/>
    </location>
</feature>
<evidence type="ECO:0000256" key="7">
    <source>
        <dbReference type="ARBA" id="ARBA00023054"/>
    </source>
</evidence>
<evidence type="ECO:0000313" key="14">
    <source>
        <dbReference type="EMBL" id="CAI8038897.1"/>
    </source>
</evidence>
<feature type="compositionally biased region" description="Basic and acidic residues" evidence="12">
    <location>
        <begin position="162"/>
        <end position="190"/>
    </location>
</feature>
<comment type="caution">
    <text evidence="14">The sequence shown here is derived from an EMBL/GenBank/DDBJ whole genome shotgun (WGS) entry which is preliminary data.</text>
</comment>
<keyword evidence="6" id="KW-0677">Repeat</keyword>
<dbReference type="InterPro" id="IPR015943">
    <property type="entry name" value="WD40/YVTN_repeat-like_dom_sf"/>
</dbReference>
<gene>
    <name evidence="14" type="ORF">GBAR_LOCUS21667</name>
</gene>
<feature type="region of interest" description="Disordered" evidence="12">
    <location>
        <begin position="162"/>
        <end position="210"/>
    </location>
</feature>
<evidence type="ECO:0000256" key="10">
    <source>
        <dbReference type="ARBA" id="ARBA00034464"/>
    </source>
</evidence>